<dbReference type="CDD" id="cd00531">
    <property type="entry name" value="NTF2_like"/>
    <property type="match status" value="1"/>
</dbReference>
<dbReference type="PIRSF" id="PIRSF028470">
    <property type="entry name" value="UCP028470"/>
    <property type="match status" value="1"/>
</dbReference>
<evidence type="ECO:0000256" key="1">
    <source>
        <dbReference type="SAM" id="SignalP"/>
    </source>
</evidence>
<protein>
    <recommendedName>
        <fullName evidence="2">Calcium/calmodulin-dependent protein kinase II association-domain domain-containing protein</fullName>
    </recommendedName>
</protein>
<reference evidence="3 4" key="1">
    <citation type="journal article" date="2019" name="Int. J. Syst. Evol. Microbiol.">
        <title>The Global Catalogue of Microorganisms (GCM) 10K type strain sequencing project: providing services to taxonomists for standard genome sequencing and annotation.</title>
        <authorList>
            <consortium name="The Broad Institute Genomics Platform"/>
            <consortium name="The Broad Institute Genome Sequencing Center for Infectious Disease"/>
            <person name="Wu L."/>
            <person name="Ma J."/>
        </authorList>
    </citation>
    <scope>NUCLEOTIDE SEQUENCE [LARGE SCALE GENOMIC DNA]</scope>
    <source>
        <strain evidence="3 4">JCM 14549</strain>
    </source>
</reference>
<accession>A0ABN2V6E2</accession>
<gene>
    <name evidence="3" type="ORF">GCM10009757_25890</name>
</gene>
<organism evidence="3 4">
    <name type="scientific">Streptomyces cheonanensis</name>
    <dbReference type="NCBI Taxonomy" id="312720"/>
    <lineage>
        <taxon>Bacteria</taxon>
        <taxon>Bacillati</taxon>
        <taxon>Actinomycetota</taxon>
        <taxon>Actinomycetes</taxon>
        <taxon>Kitasatosporales</taxon>
        <taxon>Streptomycetaceae</taxon>
        <taxon>Streptomyces</taxon>
    </lineage>
</organism>
<evidence type="ECO:0000259" key="2">
    <source>
        <dbReference type="Pfam" id="PF08332"/>
    </source>
</evidence>
<dbReference type="Pfam" id="PF08332">
    <property type="entry name" value="CaMKII_AD"/>
    <property type="match status" value="1"/>
</dbReference>
<feature type="chain" id="PRO_5046294389" description="Calcium/calmodulin-dependent protein kinase II association-domain domain-containing protein" evidence="1">
    <location>
        <begin position="34"/>
        <end position="185"/>
    </location>
</feature>
<keyword evidence="4" id="KW-1185">Reference proteome</keyword>
<dbReference type="Proteomes" id="UP001403094">
    <property type="component" value="Unassembled WGS sequence"/>
</dbReference>
<dbReference type="InterPro" id="IPR011944">
    <property type="entry name" value="Steroid_delta5-4_isomerase"/>
</dbReference>
<evidence type="ECO:0000313" key="4">
    <source>
        <dbReference type="Proteomes" id="UP001403094"/>
    </source>
</evidence>
<dbReference type="Gene3D" id="3.10.450.50">
    <property type="match status" value="1"/>
</dbReference>
<name>A0ABN2V6E2_9ACTN</name>
<dbReference type="InterPro" id="IPR032710">
    <property type="entry name" value="NTF2-like_dom_sf"/>
</dbReference>
<dbReference type="NCBIfam" id="TIGR02246">
    <property type="entry name" value="SgcJ/EcaC family oxidoreductase"/>
    <property type="match status" value="1"/>
</dbReference>
<proteinExistence type="predicted"/>
<evidence type="ECO:0000313" key="3">
    <source>
        <dbReference type="EMBL" id="GAA2052204.1"/>
    </source>
</evidence>
<comment type="caution">
    <text evidence="3">The sequence shown here is derived from an EMBL/GenBank/DDBJ whole genome shotgun (WGS) entry which is preliminary data.</text>
</comment>
<feature type="signal peptide" evidence="1">
    <location>
        <begin position="1"/>
        <end position="33"/>
    </location>
</feature>
<feature type="domain" description="Calcium/calmodulin-dependent protein kinase II association-domain" evidence="2">
    <location>
        <begin position="60"/>
        <end position="183"/>
    </location>
</feature>
<dbReference type="EMBL" id="BAAANQ010000004">
    <property type="protein sequence ID" value="GAA2052204.1"/>
    <property type="molecule type" value="Genomic_DNA"/>
</dbReference>
<dbReference type="InterPro" id="IPR016887">
    <property type="entry name" value="UCP028470_steroid_isom-rel"/>
</dbReference>
<sequence length="185" mass="20076">MGFMRKNTVRNRTSWAVAASSLLLLTAASGATAVASADTDAETFGHGHGHHHPHTPYPTQAEIRAQFDTWNDALATLDPEAVADLYAPDGVLLPTLSNQIRSDRDGIVDYFEHFLAKYPVGEINESYVDILSPTSAVDSGSYTFTLTEDGVTSTVDARYTFVYEKDQATGDWLIVSHHSSANPEG</sequence>
<keyword evidence="1" id="KW-0732">Signal</keyword>
<dbReference type="SUPFAM" id="SSF54427">
    <property type="entry name" value="NTF2-like"/>
    <property type="match status" value="1"/>
</dbReference>
<dbReference type="InterPro" id="IPR013543">
    <property type="entry name" value="Ca/CaM-dep_prot_kinase-assoc"/>
</dbReference>